<keyword evidence="4" id="KW-1185">Reference proteome</keyword>
<keyword evidence="1" id="KW-0175">Coiled coil</keyword>
<evidence type="ECO:0000313" key="4">
    <source>
        <dbReference type="Proteomes" id="UP000250218"/>
    </source>
</evidence>
<evidence type="ECO:0000256" key="2">
    <source>
        <dbReference type="SAM" id="MobiDB-lite"/>
    </source>
</evidence>
<gene>
    <name evidence="3" type="ORF">DP065_02990</name>
</gene>
<reference evidence="4" key="1">
    <citation type="submission" date="2018-06" db="EMBL/GenBank/DDBJ databases">
        <title>Complete genome sequences of Mycoplasma anatis, M. anseris and M. cloacale type strains.</title>
        <authorList>
            <person name="Grozner D."/>
            <person name="Forro B."/>
            <person name="Sulyok K.M."/>
            <person name="Marton S."/>
            <person name="Kreizinger Z."/>
            <person name="Banyai K."/>
            <person name="Gyuranecz M."/>
        </authorList>
    </citation>
    <scope>NUCLEOTIDE SEQUENCE [LARGE SCALE GENOMIC DNA]</scope>
    <source>
        <strain evidence="4">ATCC 49234</strain>
    </source>
</reference>
<sequence length="492" mass="56130">MIKTEELIRYGITLDDFLEFGIISAENFKVPNKILKLNPDYENDREKLFNHLAISIFHTINNLLGQLPEKYKSADYEAFINEVGKTNAENLKGALYSELRYRIFNNVWPEFADKTYLSFGGYANIGDIKKFNEVTKLLSPEAILYLNNSNWYELNSPDIIAEILKNHPSYEEFERFKNSLIIEVEKAKNDEINLELQKHTTLINDNFNNLANQINEANNKTDLYQTKNDATFISIKQSVRDLERQTDNLQTTTIQLIHDNLEPTNTKLNLLNDSVVDSQSKIILLNQNIEEAKAKTHALEAALTANTTADAETLKKFNDLNAKYHATASDNNSKINYLTSRLNLLEANKPKPINDYVLNEINKVFRQIDSEDLSQTETIFSISPYNYALTIRADFENSTVIKDGYAEFIFQEGSDEEKTTILGSDLVITSGKDVFNVKDELKKLKNLINKVATLESKITKLQTNVNDLSSLVNSSRTPDRPPRTPDRPPGLH</sequence>
<dbReference type="AlphaFoldDB" id="A0A2Z4NEB6"/>
<dbReference type="RefSeq" id="WP_033178930.1">
    <property type="nucleotide sequence ID" value="NZ_CP030140.1"/>
</dbReference>
<name>A0A2Z4NEB6_9BACT</name>
<accession>A0A2Z4NEB6</accession>
<evidence type="ECO:0000313" key="3">
    <source>
        <dbReference type="EMBL" id="AWX69695.1"/>
    </source>
</evidence>
<feature type="coiled-coil region" evidence="1">
    <location>
        <begin position="177"/>
        <end position="227"/>
    </location>
</feature>
<dbReference type="EMBL" id="CP030140">
    <property type="protein sequence ID" value="AWX69695.1"/>
    <property type="molecule type" value="Genomic_DNA"/>
</dbReference>
<dbReference type="KEGG" id="mane:DP065_02990"/>
<feature type="region of interest" description="Disordered" evidence="2">
    <location>
        <begin position="470"/>
        <end position="492"/>
    </location>
</feature>
<organism evidence="3 4">
    <name type="scientific">[Mycoplasma] anseris</name>
    <dbReference type="NCBI Taxonomy" id="92400"/>
    <lineage>
        <taxon>Bacteria</taxon>
        <taxon>Bacillati</taxon>
        <taxon>Mycoplasmatota</taxon>
        <taxon>Mycoplasmoidales</taxon>
        <taxon>Metamycoplasmataceae</taxon>
        <taxon>Metamycoplasma</taxon>
    </lineage>
</organism>
<feature type="compositionally biased region" description="Basic and acidic residues" evidence="2">
    <location>
        <begin position="477"/>
        <end position="486"/>
    </location>
</feature>
<dbReference type="Proteomes" id="UP000250218">
    <property type="component" value="Chromosome"/>
</dbReference>
<proteinExistence type="predicted"/>
<evidence type="ECO:0000256" key="1">
    <source>
        <dbReference type="SAM" id="Coils"/>
    </source>
</evidence>
<feature type="coiled-coil region" evidence="1">
    <location>
        <begin position="275"/>
        <end position="302"/>
    </location>
</feature>
<protein>
    <submittedName>
        <fullName evidence="3">Uncharacterized protein</fullName>
    </submittedName>
</protein>